<dbReference type="EMBL" id="JAUIZM010000001">
    <property type="protein sequence ID" value="KAK1402784.1"/>
    <property type="molecule type" value="Genomic_DNA"/>
</dbReference>
<dbReference type="InterPro" id="IPR001611">
    <property type="entry name" value="Leu-rich_rpt"/>
</dbReference>
<gene>
    <name evidence="8" type="ORF">POM88_002389</name>
</gene>
<evidence type="ECO:0000313" key="9">
    <source>
        <dbReference type="Proteomes" id="UP001237642"/>
    </source>
</evidence>
<dbReference type="FunFam" id="3.80.10.10:FF:000041">
    <property type="entry name" value="LRR receptor-like serine/threonine-protein kinase ERECTA"/>
    <property type="match status" value="1"/>
</dbReference>
<dbReference type="PANTHER" id="PTHR48053">
    <property type="entry name" value="LEUCINE RICH REPEAT FAMILY PROTEIN, EXPRESSED"/>
    <property type="match status" value="1"/>
</dbReference>
<dbReference type="SUPFAM" id="SSF52058">
    <property type="entry name" value="L domain-like"/>
    <property type="match status" value="1"/>
</dbReference>
<accession>A0AAD8NAH0</accession>
<evidence type="ECO:0000256" key="5">
    <source>
        <dbReference type="ARBA" id="ARBA00023136"/>
    </source>
</evidence>
<protein>
    <submittedName>
        <fullName evidence="8">Uncharacterized protein</fullName>
    </submittedName>
</protein>
<evidence type="ECO:0000313" key="8">
    <source>
        <dbReference type="EMBL" id="KAK1402784.1"/>
    </source>
</evidence>
<dbReference type="Pfam" id="PF00560">
    <property type="entry name" value="LRR_1"/>
    <property type="match status" value="2"/>
</dbReference>
<organism evidence="8 9">
    <name type="scientific">Heracleum sosnowskyi</name>
    <dbReference type="NCBI Taxonomy" id="360622"/>
    <lineage>
        <taxon>Eukaryota</taxon>
        <taxon>Viridiplantae</taxon>
        <taxon>Streptophyta</taxon>
        <taxon>Embryophyta</taxon>
        <taxon>Tracheophyta</taxon>
        <taxon>Spermatophyta</taxon>
        <taxon>Magnoliopsida</taxon>
        <taxon>eudicotyledons</taxon>
        <taxon>Gunneridae</taxon>
        <taxon>Pentapetalae</taxon>
        <taxon>asterids</taxon>
        <taxon>campanulids</taxon>
        <taxon>Apiales</taxon>
        <taxon>Apiaceae</taxon>
        <taxon>Apioideae</taxon>
        <taxon>apioid superclade</taxon>
        <taxon>Tordylieae</taxon>
        <taxon>Tordyliinae</taxon>
        <taxon>Heracleum</taxon>
    </lineage>
</organism>
<reference evidence="8" key="2">
    <citation type="submission" date="2023-05" db="EMBL/GenBank/DDBJ databases">
        <authorList>
            <person name="Schelkunov M.I."/>
        </authorList>
    </citation>
    <scope>NUCLEOTIDE SEQUENCE</scope>
    <source>
        <strain evidence="8">Hsosn_3</strain>
        <tissue evidence="8">Leaf</tissue>
    </source>
</reference>
<name>A0AAD8NAH0_9APIA</name>
<keyword evidence="3" id="KW-0732">Signal</keyword>
<keyword evidence="6" id="KW-0675">Receptor</keyword>
<evidence type="ECO:0000256" key="1">
    <source>
        <dbReference type="ARBA" id="ARBA00004479"/>
    </source>
</evidence>
<dbReference type="InterPro" id="IPR051716">
    <property type="entry name" value="Plant_RL_S/T_kinase"/>
</dbReference>
<keyword evidence="7" id="KW-0325">Glycoprotein</keyword>
<keyword evidence="5" id="KW-0472">Membrane</keyword>
<dbReference type="Proteomes" id="UP001237642">
    <property type="component" value="Unassembled WGS sequence"/>
</dbReference>
<sequence length="130" mass="14440">MIDLSFNSLSSEVASSLPLPSSVRVVDFSSNHLNNTIPSDYFEEASNLVSFNVSNNSFVGKIPQNIGKLFKLQQLRLHENNLSGPLPSTLTKCINLITVNLRVNFLDGDVTALDFPSSVVYVYWTWDTIT</sequence>
<dbReference type="PANTHER" id="PTHR48053:SF71">
    <property type="entry name" value="LEUCINE RICH REPEAT FAMILY PROTEIN, EXPRESSED"/>
    <property type="match status" value="1"/>
</dbReference>
<reference evidence="8" key="1">
    <citation type="submission" date="2023-02" db="EMBL/GenBank/DDBJ databases">
        <title>Genome of toxic invasive species Heracleum sosnowskyi carries increased number of genes despite the absence of recent whole-genome duplications.</title>
        <authorList>
            <person name="Schelkunov M."/>
            <person name="Shtratnikova V."/>
            <person name="Makarenko M."/>
            <person name="Klepikova A."/>
            <person name="Omelchenko D."/>
            <person name="Novikova G."/>
            <person name="Obukhova E."/>
            <person name="Bogdanov V."/>
            <person name="Penin A."/>
            <person name="Logacheva M."/>
        </authorList>
    </citation>
    <scope>NUCLEOTIDE SEQUENCE</scope>
    <source>
        <strain evidence="8">Hsosn_3</strain>
        <tissue evidence="8">Leaf</tissue>
    </source>
</reference>
<keyword evidence="2" id="KW-0433">Leucine-rich repeat</keyword>
<comment type="subcellular location">
    <subcellularLocation>
        <location evidence="1">Membrane</location>
        <topology evidence="1">Single-pass type I membrane protein</topology>
    </subcellularLocation>
</comment>
<keyword evidence="9" id="KW-1185">Reference proteome</keyword>
<proteinExistence type="predicted"/>
<comment type="caution">
    <text evidence="8">The sequence shown here is derived from an EMBL/GenBank/DDBJ whole genome shotgun (WGS) entry which is preliminary data.</text>
</comment>
<dbReference type="GO" id="GO:0016020">
    <property type="term" value="C:membrane"/>
    <property type="evidence" value="ECO:0007669"/>
    <property type="project" value="UniProtKB-SubCell"/>
</dbReference>
<dbReference type="InterPro" id="IPR032675">
    <property type="entry name" value="LRR_dom_sf"/>
</dbReference>
<evidence type="ECO:0000256" key="4">
    <source>
        <dbReference type="ARBA" id="ARBA00022737"/>
    </source>
</evidence>
<evidence type="ECO:0000256" key="2">
    <source>
        <dbReference type="ARBA" id="ARBA00022614"/>
    </source>
</evidence>
<dbReference type="AlphaFoldDB" id="A0AAD8NAH0"/>
<evidence type="ECO:0000256" key="6">
    <source>
        <dbReference type="ARBA" id="ARBA00023170"/>
    </source>
</evidence>
<dbReference type="Gene3D" id="3.80.10.10">
    <property type="entry name" value="Ribonuclease Inhibitor"/>
    <property type="match status" value="1"/>
</dbReference>
<evidence type="ECO:0000256" key="3">
    <source>
        <dbReference type="ARBA" id="ARBA00022729"/>
    </source>
</evidence>
<keyword evidence="4" id="KW-0677">Repeat</keyword>
<evidence type="ECO:0000256" key="7">
    <source>
        <dbReference type="ARBA" id="ARBA00023180"/>
    </source>
</evidence>